<feature type="compositionally biased region" description="Low complexity" evidence="7">
    <location>
        <begin position="510"/>
        <end position="519"/>
    </location>
</feature>
<dbReference type="Gene3D" id="1.20.1250.20">
    <property type="entry name" value="MFS general substrate transporter like domains"/>
    <property type="match status" value="1"/>
</dbReference>
<feature type="region of interest" description="Disordered" evidence="7">
    <location>
        <begin position="483"/>
        <end position="611"/>
    </location>
</feature>
<feature type="compositionally biased region" description="Basic and acidic residues" evidence="7">
    <location>
        <begin position="485"/>
        <end position="497"/>
    </location>
</feature>
<evidence type="ECO:0000256" key="3">
    <source>
        <dbReference type="ARBA" id="ARBA00022448"/>
    </source>
</evidence>
<dbReference type="PANTHER" id="PTHR23514">
    <property type="entry name" value="BYPASS OF STOP CODON PROTEIN 6"/>
    <property type="match status" value="1"/>
</dbReference>
<dbReference type="InterPro" id="IPR011701">
    <property type="entry name" value="MFS"/>
</dbReference>
<dbReference type="OrthoDB" id="413079at2759"/>
<feature type="compositionally biased region" description="Acidic residues" evidence="7">
    <location>
        <begin position="855"/>
        <end position="866"/>
    </location>
</feature>
<keyword evidence="3" id="KW-0813">Transport</keyword>
<accession>A0A4T0FPC4</accession>
<keyword evidence="4 8" id="KW-0812">Transmembrane</keyword>
<feature type="transmembrane region" description="Helical" evidence="8">
    <location>
        <begin position="285"/>
        <end position="303"/>
    </location>
</feature>
<dbReference type="EMBL" id="SPNW01000035">
    <property type="protein sequence ID" value="TIA88666.1"/>
    <property type="molecule type" value="Genomic_DNA"/>
</dbReference>
<dbReference type="PROSITE" id="PS50850">
    <property type="entry name" value="MFS"/>
    <property type="match status" value="1"/>
</dbReference>
<dbReference type="PANTHER" id="PTHR23514:SF3">
    <property type="entry name" value="BYPASS OF STOP CODON PROTEIN 6"/>
    <property type="match status" value="1"/>
</dbReference>
<feature type="transmembrane region" description="Helical" evidence="8">
    <location>
        <begin position="338"/>
        <end position="361"/>
    </location>
</feature>
<evidence type="ECO:0000313" key="10">
    <source>
        <dbReference type="EMBL" id="TIA88666.1"/>
    </source>
</evidence>
<keyword evidence="11" id="KW-1185">Reference proteome</keyword>
<feature type="compositionally biased region" description="Low complexity" evidence="7">
    <location>
        <begin position="746"/>
        <end position="756"/>
    </location>
</feature>
<keyword evidence="6 8" id="KW-0472">Membrane</keyword>
<evidence type="ECO:0000256" key="7">
    <source>
        <dbReference type="SAM" id="MobiDB-lite"/>
    </source>
</evidence>
<proteinExistence type="inferred from homology"/>
<dbReference type="GO" id="GO:0022857">
    <property type="term" value="F:transmembrane transporter activity"/>
    <property type="evidence" value="ECO:0007669"/>
    <property type="project" value="InterPro"/>
</dbReference>
<feature type="transmembrane region" description="Helical" evidence="8">
    <location>
        <begin position="120"/>
        <end position="137"/>
    </location>
</feature>
<feature type="compositionally biased region" description="Pro residues" evidence="7">
    <location>
        <begin position="599"/>
        <end position="608"/>
    </location>
</feature>
<comment type="similarity">
    <text evidence="2">Belongs to the major facilitator superfamily.</text>
</comment>
<feature type="transmembrane region" description="Helical" evidence="8">
    <location>
        <begin position="177"/>
        <end position="196"/>
    </location>
</feature>
<feature type="compositionally biased region" description="Polar residues" evidence="7">
    <location>
        <begin position="691"/>
        <end position="700"/>
    </location>
</feature>
<evidence type="ECO:0000256" key="8">
    <source>
        <dbReference type="SAM" id="Phobius"/>
    </source>
</evidence>
<dbReference type="Pfam" id="PF07690">
    <property type="entry name" value="MFS_1"/>
    <property type="match status" value="1"/>
</dbReference>
<reference evidence="10 11" key="1">
    <citation type="submission" date="2019-03" db="EMBL/GenBank/DDBJ databases">
        <title>Sequencing 23 genomes of Wallemia ichthyophaga.</title>
        <authorList>
            <person name="Gostincar C."/>
        </authorList>
    </citation>
    <scope>NUCLEOTIDE SEQUENCE [LARGE SCALE GENOMIC DNA]</scope>
    <source>
        <strain evidence="10 11">EXF-5753</strain>
    </source>
</reference>
<evidence type="ECO:0000256" key="1">
    <source>
        <dbReference type="ARBA" id="ARBA00004127"/>
    </source>
</evidence>
<evidence type="ECO:0000256" key="5">
    <source>
        <dbReference type="ARBA" id="ARBA00022989"/>
    </source>
</evidence>
<evidence type="ECO:0000256" key="6">
    <source>
        <dbReference type="ARBA" id="ARBA00023136"/>
    </source>
</evidence>
<dbReference type="AlphaFoldDB" id="A0A4T0FPC4"/>
<evidence type="ECO:0000256" key="4">
    <source>
        <dbReference type="ARBA" id="ARBA00022692"/>
    </source>
</evidence>
<feature type="region of interest" description="Disordered" evidence="7">
    <location>
        <begin position="798"/>
        <end position="836"/>
    </location>
</feature>
<organism evidence="10 11">
    <name type="scientific">Wallemia hederae</name>
    <dbReference type="NCBI Taxonomy" id="1540922"/>
    <lineage>
        <taxon>Eukaryota</taxon>
        <taxon>Fungi</taxon>
        <taxon>Dikarya</taxon>
        <taxon>Basidiomycota</taxon>
        <taxon>Wallemiomycotina</taxon>
        <taxon>Wallemiomycetes</taxon>
        <taxon>Wallemiales</taxon>
        <taxon>Wallemiaceae</taxon>
        <taxon>Wallemia</taxon>
    </lineage>
</organism>
<comment type="subcellular location">
    <subcellularLocation>
        <location evidence="1">Endomembrane system</location>
        <topology evidence="1">Multi-pass membrane protein</topology>
    </subcellularLocation>
</comment>
<dbReference type="GO" id="GO:0016020">
    <property type="term" value="C:membrane"/>
    <property type="evidence" value="ECO:0007669"/>
    <property type="project" value="TreeGrafter"/>
</dbReference>
<dbReference type="InterPro" id="IPR036259">
    <property type="entry name" value="MFS_trans_sf"/>
</dbReference>
<feature type="region of interest" description="Disordered" evidence="7">
    <location>
        <begin position="633"/>
        <end position="662"/>
    </location>
</feature>
<comment type="caution">
    <text evidence="10">The sequence shown here is derived from an EMBL/GenBank/DDBJ whole genome shotgun (WGS) entry which is preliminary data.</text>
</comment>
<dbReference type="Proteomes" id="UP000310189">
    <property type="component" value="Unassembled WGS sequence"/>
</dbReference>
<evidence type="ECO:0000256" key="2">
    <source>
        <dbReference type="ARBA" id="ARBA00008335"/>
    </source>
</evidence>
<feature type="compositionally biased region" description="Basic residues" evidence="7">
    <location>
        <begin position="764"/>
        <end position="774"/>
    </location>
</feature>
<feature type="transmembrane region" description="Helical" evidence="8">
    <location>
        <begin position="373"/>
        <end position="393"/>
    </location>
</feature>
<keyword evidence="5 8" id="KW-1133">Transmembrane helix</keyword>
<feature type="transmembrane region" description="Helical" evidence="8">
    <location>
        <begin position="50"/>
        <end position="70"/>
    </location>
</feature>
<dbReference type="GO" id="GO:0012505">
    <property type="term" value="C:endomembrane system"/>
    <property type="evidence" value="ECO:0007669"/>
    <property type="project" value="UniProtKB-SubCell"/>
</dbReference>
<feature type="compositionally biased region" description="Low complexity" evidence="7">
    <location>
        <begin position="701"/>
        <end position="737"/>
    </location>
</feature>
<feature type="compositionally biased region" description="Low complexity" evidence="7">
    <location>
        <begin position="639"/>
        <end position="662"/>
    </location>
</feature>
<feature type="compositionally biased region" description="Basic residues" evidence="7">
    <location>
        <begin position="546"/>
        <end position="556"/>
    </location>
</feature>
<evidence type="ECO:0000259" key="9">
    <source>
        <dbReference type="PROSITE" id="PS50850"/>
    </source>
</evidence>
<evidence type="ECO:0000313" key="11">
    <source>
        <dbReference type="Proteomes" id="UP000310189"/>
    </source>
</evidence>
<dbReference type="InterPro" id="IPR020846">
    <property type="entry name" value="MFS_dom"/>
</dbReference>
<name>A0A4T0FPC4_9BASI</name>
<feature type="region of interest" description="Disordered" evidence="7">
    <location>
        <begin position="848"/>
        <end position="888"/>
    </location>
</feature>
<feature type="transmembrane region" description="Helical" evidence="8">
    <location>
        <begin position="202"/>
        <end position="224"/>
    </location>
</feature>
<feature type="compositionally biased region" description="Low complexity" evidence="7">
    <location>
        <begin position="798"/>
        <end position="819"/>
    </location>
</feature>
<feature type="transmembrane region" description="Helical" evidence="8">
    <location>
        <begin position="143"/>
        <end position="170"/>
    </location>
</feature>
<feature type="domain" description="Major facilitator superfamily (MFS) profile" evidence="9">
    <location>
        <begin position="53"/>
        <end position="425"/>
    </location>
</feature>
<gene>
    <name evidence="10" type="ORF">E3P99_02460</name>
</gene>
<dbReference type="InterPro" id="IPR051788">
    <property type="entry name" value="MFS_Transporter"/>
</dbReference>
<feature type="transmembrane region" description="Helical" evidence="8">
    <location>
        <begin position="315"/>
        <end position="332"/>
    </location>
</feature>
<dbReference type="SUPFAM" id="SSF103473">
    <property type="entry name" value="MFS general substrate transporter"/>
    <property type="match status" value="1"/>
</dbReference>
<sequence length="969" mass="105106">MTVDYFKHSLKANNSDSTVRVSFPDTDTISESSVEKQTVNEEYEPSHTNWAIKIVFLCIAFAAIGINDSATGSNLHNIQNRYSITFNQTSFLFLSNAGGYAISSLCTCHIMFLLGVRITIFLSAILYTAGALITAFAPPFPVIVVSLFLQGFGSGFLDAAATSVLALIASSDVFSRVYSSFSIGSMIAPFIIGAFSQHNLTWHYFYFFPMSLGVILLSGALFVFKGFTLPNERKPGTVNGGFKSVLSKPITYLALVLVCLTNSHQCINSQWSPSYFLYQGYAEDVSTYVVAGFWGGVTIGRLAGPTIFKKVHEKIRNLGLLVVAMGLIGVIWGVDDLAVRAACLGLTGLCWGPLIPAAIDVGIARVPQHETPIITPLIIFSGLMGASFAPFTFSFAADAFTAKILPGVLVVVAGVQLVLRQLQSNNNSAMSATNRCLCGAKPNKTRDSESIYCSTTCARADALAALTAPEDLTYTRASHYRRVSSKQELHTKAKEAALAEAEAGNDDNSAKSQKSASRQSHWKKARQILFGSPGSSDESGVDDRKVKNRALRRKSKSYSILNPYRQAKSPPKPPQLGQPKLKLKPVTRNKTASSDEELIPPPLPPKPARVPLGARHKRVPAIIKIPGRDVDFAHSRNDSTASEAQTTASSATTTTTFQTDTTATTAPSSIVLDTPLISPKKVGVKQQQQQRDSLASRITNQQSYSPPKSHHSPQSSQSKSPESTPLATKTPTPTLPAISFNDADSSHSLVRSPSSSNTVALNRARSKAMRDRQKRLSLAKSSNNLLQVASNQSLTKTLQQSQSFSTFKSTTTSTSKQTFESAFDGTNPADYSPSPTWEYDDIYNSNSNLRGGIAENEDENEVENVADEASKENVNEATPTQPPHDSPPLVDYDLNWFIQHSTSYRSIKIAPRSKTPVPPHSTPLADKDATITKKKMSSTNLYAEQNELDDLDDSMKQALLMADDILAFS</sequence>
<feature type="transmembrane region" description="Helical" evidence="8">
    <location>
        <begin position="90"/>
        <end position="113"/>
    </location>
</feature>
<protein>
    <recommendedName>
        <fullName evidence="9">Major facilitator superfamily (MFS) profile domain-containing protein</fullName>
    </recommendedName>
</protein>
<feature type="region of interest" description="Disordered" evidence="7">
    <location>
        <begin position="680"/>
        <end position="774"/>
    </location>
</feature>